<evidence type="ECO:0000259" key="1">
    <source>
        <dbReference type="Pfam" id="PF13966"/>
    </source>
</evidence>
<protein>
    <recommendedName>
        <fullName evidence="1">Reverse transcriptase zinc-binding domain-containing protein</fullName>
    </recommendedName>
</protein>
<evidence type="ECO:0000313" key="3">
    <source>
        <dbReference type="EMBL" id="KAL3677067.1"/>
    </source>
</evidence>
<dbReference type="Proteomes" id="UP001633002">
    <property type="component" value="Unassembled WGS sequence"/>
</dbReference>
<dbReference type="InterPro" id="IPR026960">
    <property type="entry name" value="RVT-Znf"/>
</dbReference>
<evidence type="ECO:0000313" key="2">
    <source>
        <dbReference type="EMBL" id="KAL3676591.1"/>
    </source>
</evidence>
<dbReference type="EMBL" id="JBJQOH010000008">
    <property type="protein sequence ID" value="KAL3676591.1"/>
    <property type="molecule type" value="Genomic_DNA"/>
</dbReference>
<keyword evidence="4" id="KW-1185">Reference proteome</keyword>
<dbReference type="EMBL" id="JBJQOH010000008">
    <property type="protein sequence ID" value="KAL3677067.1"/>
    <property type="molecule type" value="Genomic_DNA"/>
</dbReference>
<organism evidence="2 4">
    <name type="scientific">Riccia sorocarpa</name>
    <dbReference type="NCBI Taxonomy" id="122646"/>
    <lineage>
        <taxon>Eukaryota</taxon>
        <taxon>Viridiplantae</taxon>
        <taxon>Streptophyta</taxon>
        <taxon>Embryophyta</taxon>
        <taxon>Marchantiophyta</taxon>
        <taxon>Marchantiopsida</taxon>
        <taxon>Marchantiidae</taxon>
        <taxon>Marchantiales</taxon>
        <taxon>Ricciaceae</taxon>
        <taxon>Riccia</taxon>
    </lineage>
</organism>
<feature type="domain" description="Reverse transcriptase zinc-binding" evidence="1">
    <location>
        <begin position="248"/>
        <end position="324"/>
    </location>
</feature>
<gene>
    <name evidence="2" type="ORF">R1sor_026539</name>
    <name evidence="3" type="ORF">R1sor_027015</name>
</gene>
<dbReference type="AlphaFoldDB" id="A0ABD3GDC1"/>
<reference evidence="2 4" key="1">
    <citation type="submission" date="2024-09" db="EMBL/GenBank/DDBJ databases">
        <title>Chromosome-scale assembly of Riccia sorocarpa.</title>
        <authorList>
            <person name="Paukszto L."/>
        </authorList>
    </citation>
    <scope>NUCLEOTIDE SEQUENCE [LARGE SCALE GENOMIC DNA]</scope>
    <source>
        <strain evidence="2">LP-2024</strain>
        <tissue evidence="2">Aerial parts of the thallus</tissue>
    </source>
</reference>
<name>A0ABD3GDC1_9MARC</name>
<evidence type="ECO:0000313" key="4">
    <source>
        <dbReference type="Proteomes" id="UP001633002"/>
    </source>
</evidence>
<dbReference type="Pfam" id="PF13966">
    <property type="entry name" value="zf-RVT"/>
    <property type="match status" value="1"/>
</dbReference>
<comment type="caution">
    <text evidence="2">The sequence shown here is derived from an EMBL/GenBank/DDBJ whole genome shotgun (WGS) entry which is preliminary data.</text>
</comment>
<dbReference type="PANTHER" id="PTHR33116">
    <property type="entry name" value="REVERSE TRANSCRIPTASE ZINC-BINDING DOMAIN-CONTAINING PROTEIN-RELATED-RELATED"/>
    <property type="match status" value="1"/>
</dbReference>
<sequence>MCRNVLGALPFYTLMTAGLSKPGMKMLQKVTWEFLWGSNETGRKKKPLIAWACLQTRKDDGGLGWPNMENMAEAFLLKNIVKLLAEGEDEWLKIARAIIKQAMQNSNRTNEVKRWSGAGSFPVGATPKFIAKVAEKAGALTVGETRLLTNALRKAWINNTAQIWNDTAPNHSLMEYLQRGQPMSNETRNTILKFDHLFPSTAASNVEWPEAQGWAWEEDKPEGKEAWNLSTVGWRALTYHCKDNTNKVNNIWEVTDDMSKWRTRWKQLWSGTTKTRTKIRLWRYLRQGYFTNSKAYEWGLADGICARCTLEKETYTHAVWNCPRLRERTSRISWLFFSEEQRTTSTQGHEQLLSIMDQALKSHGRHQAHILLLLAALRINWDERNEATFKGKNNFRRITVMINEARNEVKALQADAHITPKQGETLQKTEQTIQFWKIETTRGRRIRSPNQEPTSLLDTERRASLRDYVKGLFTSCVDADPNLIHFAMLDELLMCYYSSLPSFTANCAALL</sequence>
<accession>A0ABD3GDC1</accession>
<proteinExistence type="predicted"/>
<dbReference type="PANTHER" id="PTHR33116:SF78">
    <property type="entry name" value="OS12G0587133 PROTEIN"/>
    <property type="match status" value="1"/>
</dbReference>